<gene>
    <name evidence="1" type="ORF">CFN58_07850</name>
</gene>
<comment type="caution">
    <text evidence="1">The sequence shown here is derived from an EMBL/GenBank/DDBJ whole genome shotgun (WGS) entry which is preliminary data.</text>
</comment>
<proteinExistence type="predicted"/>
<dbReference type="EMBL" id="NKQU01000186">
    <property type="protein sequence ID" value="OZI86894.1"/>
    <property type="molecule type" value="Genomic_DNA"/>
</dbReference>
<protein>
    <submittedName>
        <fullName evidence="1">Uncharacterized protein</fullName>
    </submittedName>
</protein>
<accession>A0A261WL24</accession>
<organism evidence="1 2">
    <name type="scientific">Pseudomonas avellanae</name>
    <dbReference type="NCBI Taxonomy" id="46257"/>
    <lineage>
        <taxon>Bacteria</taxon>
        <taxon>Pseudomonadati</taxon>
        <taxon>Pseudomonadota</taxon>
        <taxon>Gammaproteobacteria</taxon>
        <taxon>Pseudomonadales</taxon>
        <taxon>Pseudomonadaceae</taxon>
        <taxon>Pseudomonas</taxon>
    </lineage>
</organism>
<evidence type="ECO:0000313" key="1">
    <source>
        <dbReference type="EMBL" id="OZI86894.1"/>
    </source>
</evidence>
<evidence type="ECO:0000313" key="2">
    <source>
        <dbReference type="Proteomes" id="UP000217163"/>
    </source>
</evidence>
<dbReference type="AlphaFoldDB" id="A0A261WL24"/>
<dbReference type="Proteomes" id="UP000217163">
    <property type="component" value="Unassembled WGS sequence"/>
</dbReference>
<name>A0A261WL24_9PSED</name>
<sequence>MPHLIYQSQFSSFTMEGFYTYSLKVKNVGLGPAVIKGYSINFEGEKQPNGHSIFETWVTFVNAQLKTKGTAHCVAGFLYADHAIEKGEEKVLLEVHFPKNALKFMEARSLVKSAVELIDTKIDYECYYGNKFTAAKRPNDMTTTPVPSNIQP</sequence>
<reference evidence="2" key="1">
    <citation type="journal article" date="2016" name="Sci. Rep.">
        <title>Genome analysis of the kiwifruit canker pathogen Pseudomonas syringae pv. actinidiae biovar 5.</title>
        <authorList>
            <person name="Fujikawa T."/>
            <person name="Sawada H."/>
        </authorList>
    </citation>
    <scope>NUCLEOTIDE SEQUENCE [LARGE SCALE GENOMIC DNA]</scope>
    <source>
        <strain evidence="2">MAFF 212061</strain>
    </source>
</reference>